<gene>
    <name evidence="1" type="ORF">P153DRAFT_370526</name>
</gene>
<accession>A0A6A6A383</accession>
<reference evidence="1" key="1">
    <citation type="journal article" date="2020" name="Stud. Mycol.">
        <title>101 Dothideomycetes genomes: a test case for predicting lifestyles and emergence of pathogens.</title>
        <authorList>
            <person name="Haridas S."/>
            <person name="Albert R."/>
            <person name="Binder M."/>
            <person name="Bloem J."/>
            <person name="Labutti K."/>
            <person name="Salamov A."/>
            <person name="Andreopoulos B."/>
            <person name="Baker S."/>
            <person name="Barry K."/>
            <person name="Bills G."/>
            <person name="Bluhm B."/>
            <person name="Cannon C."/>
            <person name="Castanera R."/>
            <person name="Culley D."/>
            <person name="Daum C."/>
            <person name="Ezra D."/>
            <person name="Gonzalez J."/>
            <person name="Henrissat B."/>
            <person name="Kuo A."/>
            <person name="Liang C."/>
            <person name="Lipzen A."/>
            <person name="Lutzoni F."/>
            <person name="Magnuson J."/>
            <person name="Mondo S."/>
            <person name="Nolan M."/>
            <person name="Ohm R."/>
            <person name="Pangilinan J."/>
            <person name="Park H.-J."/>
            <person name="Ramirez L."/>
            <person name="Alfaro M."/>
            <person name="Sun H."/>
            <person name="Tritt A."/>
            <person name="Yoshinaga Y."/>
            <person name="Zwiers L.-H."/>
            <person name="Turgeon B."/>
            <person name="Goodwin S."/>
            <person name="Spatafora J."/>
            <person name="Crous P."/>
            <person name="Grigoriev I."/>
        </authorList>
    </citation>
    <scope>NUCLEOTIDE SEQUENCE</scope>
    <source>
        <strain evidence="1">CBS 119687</strain>
    </source>
</reference>
<proteinExistence type="predicted"/>
<protein>
    <submittedName>
        <fullName evidence="1">Uncharacterized protein</fullName>
    </submittedName>
</protein>
<dbReference type="AlphaFoldDB" id="A0A6A6A383"/>
<organism evidence="1 2">
    <name type="scientific">Dothidotthia symphoricarpi CBS 119687</name>
    <dbReference type="NCBI Taxonomy" id="1392245"/>
    <lineage>
        <taxon>Eukaryota</taxon>
        <taxon>Fungi</taxon>
        <taxon>Dikarya</taxon>
        <taxon>Ascomycota</taxon>
        <taxon>Pezizomycotina</taxon>
        <taxon>Dothideomycetes</taxon>
        <taxon>Pleosporomycetidae</taxon>
        <taxon>Pleosporales</taxon>
        <taxon>Dothidotthiaceae</taxon>
        <taxon>Dothidotthia</taxon>
    </lineage>
</organism>
<dbReference type="EMBL" id="ML977517">
    <property type="protein sequence ID" value="KAF2125218.1"/>
    <property type="molecule type" value="Genomic_DNA"/>
</dbReference>
<dbReference type="Proteomes" id="UP000799771">
    <property type="component" value="Unassembled WGS sequence"/>
</dbReference>
<keyword evidence="2" id="KW-1185">Reference proteome</keyword>
<sequence length="164" mass="18511">MFLRYVLDTLPLSDAKVAASCFTPRSPCPTTSATPKSAFDQPSKWLEAENRLIKLAGPFRSGTRTATAPNRQQRMICKVVGIITFIDRTVFLDVVVNPMFEPDESGTPFPDLRFALELGRVPSWGISQFAYWIKSFCIFNPRDGPDRYTGIWTRWMPEGISGQQ</sequence>
<evidence type="ECO:0000313" key="2">
    <source>
        <dbReference type="Proteomes" id="UP000799771"/>
    </source>
</evidence>
<dbReference type="RefSeq" id="XP_033519610.1">
    <property type="nucleotide sequence ID" value="XM_033669063.1"/>
</dbReference>
<evidence type="ECO:0000313" key="1">
    <source>
        <dbReference type="EMBL" id="KAF2125218.1"/>
    </source>
</evidence>
<dbReference type="GeneID" id="54409495"/>
<name>A0A6A6A383_9PLEO</name>